<dbReference type="Gene3D" id="2.30.30.720">
    <property type="entry name" value="Protein of unknown function (DUF3247)"/>
    <property type="match status" value="1"/>
</dbReference>
<dbReference type="InterPro" id="IPR021649">
    <property type="entry name" value="DUF3247"/>
</dbReference>
<sequence>MGQMADRVYTRTEDVQRLEQLVDELAVNALVALHLRGGRVTEGVVAVTPTVQVFRDPQQQEGSNGVVKLIDPERPDWSELVWLCEIERLVHLDSVTKGSSKA</sequence>
<dbReference type="RefSeq" id="WP_192556648.1">
    <property type="nucleotide sequence ID" value="NZ_JACZZA010000010.1"/>
</dbReference>
<proteinExistence type="predicted"/>
<keyword evidence="2" id="KW-1185">Reference proteome</keyword>
<comment type="caution">
    <text evidence="1">The sequence shown here is derived from an EMBL/GenBank/DDBJ whole genome shotgun (WGS) entry which is preliminary data.</text>
</comment>
<dbReference type="Proteomes" id="UP000651010">
    <property type="component" value="Unassembled WGS sequence"/>
</dbReference>
<organism evidence="1 2">
    <name type="scientific">Dyella acidiphila</name>
    <dbReference type="NCBI Taxonomy" id="2775866"/>
    <lineage>
        <taxon>Bacteria</taxon>
        <taxon>Pseudomonadati</taxon>
        <taxon>Pseudomonadota</taxon>
        <taxon>Gammaproteobacteria</taxon>
        <taxon>Lysobacterales</taxon>
        <taxon>Rhodanobacteraceae</taxon>
        <taxon>Dyella</taxon>
    </lineage>
</organism>
<accession>A0ABR9GCM5</accession>
<dbReference type="Pfam" id="PF11607">
    <property type="entry name" value="DUF3247"/>
    <property type="match status" value="1"/>
</dbReference>
<evidence type="ECO:0000313" key="2">
    <source>
        <dbReference type="Proteomes" id="UP000651010"/>
    </source>
</evidence>
<protein>
    <submittedName>
        <fullName evidence="1">DUF3247 family protein</fullName>
    </submittedName>
</protein>
<gene>
    <name evidence="1" type="ORF">IGX34_15580</name>
</gene>
<evidence type="ECO:0000313" key="1">
    <source>
        <dbReference type="EMBL" id="MBE1161803.1"/>
    </source>
</evidence>
<reference evidence="1 2" key="1">
    <citation type="submission" date="2020-09" db="EMBL/GenBank/DDBJ databases">
        <title>Dyella sp. 7MK23 isolated from forest soil.</title>
        <authorList>
            <person name="Fu J."/>
        </authorList>
    </citation>
    <scope>NUCLEOTIDE SEQUENCE [LARGE SCALE GENOMIC DNA]</scope>
    <source>
        <strain evidence="1 2">7MK23</strain>
    </source>
</reference>
<name>A0ABR9GCM5_9GAMM</name>
<dbReference type="EMBL" id="JACZZA010000010">
    <property type="protein sequence ID" value="MBE1161803.1"/>
    <property type="molecule type" value="Genomic_DNA"/>
</dbReference>